<accession>A0A7N0U8E4</accession>
<evidence type="ECO:0000256" key="1">
    <source>
        <dbReference type="ARBA" id="ARBA00004167"/>
    </source>
</evidence>
<keyword evidence="8" id="KW-1185">Reference proteome</keyword>
<evidence type="ECO:0000256" key="3">
    <source>
        <dbReference type="ARBA" id="ARBA00022989"/>
    </source>
</evidence>
<evidence type="ECO:0000256" key="5">
    <source>
        <dbReference type="SAM" id="Phobius"/>
    </source>
</evidence>
<keyword evidence="4 5" id="KW-0472">Membrane</keyword>
<reference evidence="7" key="1">
    <citation type="submission" date="2021-01" db="UniProtKB">
        <authorList>
            <consortium name="EnsemblPlants"/>
        </authorList>
    </citation>
    <scope>IDENTIFICATION</scope>
</reference>
<dbReference type="GO" id="GO:0098542">
    <property type="term" value="P:defense response to other organism"/>
    <property type="evidence" value="ECO:0007669"/>
    <property type="project" value="InterPro"/>
</dbReference>
<sequence>MAQQNVRPGSSLLRVIIYVILALIVIVGLAVLITWLVIRPRKLVYSVDYGSVSSFNISRDHLTANFDFVLNGRNPNHRVTVYYDSIEVRVVYEDQTMAYGSLEPFHQPHKNVTRLEAKLLARSVPLVGSISRDLRRERASGDVEFGIYLDARVRFKVGSWKSGRRKLRVKCDPVLVHVGSTKHFESTPCDVDL</sequence>
<keyword evidence="2 5" id="KW-0812">Transmembrane</keyword>
<evidence type="ECO:0000313" key="8">
    <source>
        <dbReference type="Proteomes" id="UP000594263"/>
    </source>
</evidence>
<evidence type="ECO:0000259" key="6">
    <source>
        <dbReference type="Pfam" id="PF03168"/>
    </source>
</evidence>
<dbReference type="OMA" id="DNHMSAT"/>
<dbReference type="EnsemblPlants" id="Kaladp0056s0100.1.v1.1">
    <property type="protein sequence ID" value="Kaladp0056s0100.1.v1.1.CDS.1"/>
    <property type="gene ID" value="Kaladp0056s0100.v1.1"/>
</dbReference>
<dbReference type="AlphaFoldDB" id="A0A7N0U8E4"/>
<proteinExistence type="predicted"/>
<dbReference type="InterPro" id="IPR004864">
    <property type="entry name" value="LEA_2"/>
</dbReference>
<name>A0A7N0U8E4_KALFE</name>
<evidence type="ECO:0000256" key="2">
    <source>
        <dbReference type="ARBA" id="ARBA00022692"/>
    </source>
</evidence>
<dbReference type="InterPro" id="IPR044839">
    <property type="entry name" value="NDR1-like"/>
</dbReference>
<feature type="transmembrane region" description="Helical" evidence="5">
    <location>
        <begin position="15"/>
        <end position="38"/>
    </location>
</feature>
<dbReference type="GO" id="GO:0005886">
    <property type="term" value="C:plasma membrane"/>
    <property type="evidence" value="ECO:0007669"/>
    <property type="project" value="TreeGrafter"/>
</dbReference>
<comment type="subcellular location">
    <subcellularLocation>
        <location evidence="1">Membrane</location>
        <topology evidence="1">Single-pass membrane protein</topology>
    </subcellularLocation>
</comment>
<dbReference type="Gramene" id="Kaladp0056s0100.1.v1.1">
    <property type="protein sequence ID" value="Kaladp0056s0100.1.v1.1.CDS.1"/>
    <property type="gene ID" value="Kaladp0056s0100.v1.1"/>
</dbReference>
<dbReference type="Proteomes" id="UP000594263">
    <property type="component" value="Unplaced"/>
</dbReference>
<dbReference type="Pfam" id="PF03168">
    <property type="entry name" value="LEA_2"/>
    <property type="match status" value="1"/>
</dbReference>
<keyword evidence="3 5" id="KW-1133">Transmembrane helix</keyword>
<evidence type="ECO:0000313" key="7">
    <source>
        <dbReference type="EnsemblPlants" id="Kaladp0056s0100.1.v1.1.CDS.1"/>
    </source>
</evidence>
<organism evidence="7 8">
    <name type="scientific">Kalanchoe fedtschenkoi</name>
    <name type="common">Lavender scallops</name>
    <name type="synonym">South American air plant</name>
    <dbReference type="NCBI Taxonomy" id="63787"/>
    <lineage>
        <taxon>Eukaryota</taxon>
        <taxon>Viridiplantae</taxon>
        <taxon>Streptophyta</taxon>
        <taxon>Embryophyta</taxon>
        <taxon>Tracheophyta</taxon>
        <taxon>Spermatophyta</taxon>
        <taxon>Magnoliopsida</taxon>
        <taxon>eudicotyledons</taxon>
        <taxon>Gunneridae</taxon>
        <taxon>Pentapetalae</taxon>
        <taxon>Saxifragales</taxon>
        <taxon>Crassulaceae</taxon>
        <taxon>Kalanchoe</taxon>
    </lineage>
</organism>
<dbReference type="PANTHER" id="PTHR31234:SF39">
    <property type="entry name" value="HARPIN-INDUCED PROTEIN 1 CONTAINING PROTEIN, EXPRESSED"/>
    <property type="match status" value="1"/>
</dbReference>
<feature type="domain" description="Late embryogenesis abundant protein LEA-2 subgroup" evidence="6">
    <location>
        <begin position="73"/>
        <end position="171"/>
    </location>
</feature>
<dbReference type="PANTHER" id="PTHR31234">
    <property type="entry name" value="LATE EMBRYOGENESIS ABUNDANT (LEA) HYDROXYPROLINE-RICH GLYCOPROTEIN FAMILY"/>
    <property type="match status" value="1"/>
</dbReference>
<protein>
    <recommendedName>
        <fullName evidence="6">Late embryogenesis abundant protein LEA-2 subgroup domain-containing protein</fullName>
    </recommendedName>
</protein>
<evidence type="ECO:0000256" key="4">
    <source>
        <dbReference type="ARBA" id="ARBA00023136"/>
    </source>
</evidence>